<organism evidence="3 4">
    <name type="scientific">Fibrobacter intestinalis</name>
    <dbReference type="NCBI Taxonomy" id="28122"/>
    <lineage>
        <taxon>Bacteria</taxon>
        <taxon>Pseudomonadati</taxon>
        <taxon>Fibrobacterota</taxon>
        <taxon>Fibrobacteria</taxon>
        <taxon>Fibrobacterales</taxon>
        <taxon>Fibrobacteraceae</taxon>
        <taxon>Fibrobacter</taxon>
    </lineage>
</organism>
<dbReference type="Pfam" id="PF25583">
    <property type="entry name" value="WCX"/>
    <property type="match status" value="1"/>
</dbReference>
<dbReference type="STRING" id="28122.SAMN02745108_01470"/>
<evidence type="ECO:0000313" key="3">
    <source>
        <dbReference type="EMBL" id="SJZ74003.1"/>
    </source>
</evidence>
<reference evidence="3 4" key="1">
    <citation type="submission" date="2017-02" db="EMBL/GenBank/DDBJ databases">
        <authorList>
            <person name="Peterson S.W."/>
        </authorList>
    </citation>
    <scope>NUCLEOTIDE SEQUENCE [LARGE SCALE GENOMIC DNA]</scope>
    <source>
        <strain evidence="3 4">ATCC 43854</strain>
    </source>
</reference>
<evidence type="ECO:0000313" key="4">
    <source>
        <dbReference type="Proteomes" id="UP000190449"/>
    </source>
</evidence>
<dbReference type="PROSITE" id="PS52050">
    <property type="entry name" value="WYL"/>
    <property type="match status" value="1"/>
</dbReference>
<evidence type="ECO:0000259" key="2">
    <source>
        <dbReference type="Pfam" id="PF25583"/>
    </source>
</evidence>
<proteinExistence type="predicted"/>
<dbReference type="AlphaFoldDB" id="A0A1T4N429"/>
<dbReference type="InterPro" id="IPR051534">
    <property type="entry name" value="CBASS_pafABC_assoc_protein"/>
</dbReference>
<dbReference type="InterPro" id="IPR057727">
    <property type="entry name" value="WCX_dom"/>
</dbReference>
<dbReference type="RefSeq" id="WP_078776414.1">
    <property type="nucleotide sequence ID" value="NZ_FUWU01000022.1"/>
</dbReference>
<feature type="domain" description="WCX" evidence="2">
    <location>
        <begin position="257"/>
        <end position="325"/>
    </location>
</feature>
<dbReference type="PANTHER" id="PTHR34580:SF1">
    <property type="entry name" value="PROTEIN PAFC"/>
    <property type="match status" value="1"/>
</dbReference>
<protein>
    <submittedName>
        <fullName evidence="3">Predicted DNA-binding transcriptional regulator YafY, contains an HTH and WYL domains</fullName>
    </submittedName>
</protein>
<sequence>MADKTRGERTVQLFAKVIANPNKKFTINDLTEALEIPENEKRNVQRDMRFLSEMDGGRYIQAESVGRTFYYSSALQNADRLLFPNFENTMLHFVFLRRIANIYPATSEIITQLLERIENSLPTREKKSIQQLGEELNSKILFMGTPPNFEEDASDKIRVILQAIHDHRKIDIEYLTEDSNRRSTRIPLMIIIYQNDIYVGCESAKHAGDTYTLKFRRIKSVKLSKETFVENPRTVEKLRRQVASGAAFMSGQEPKLEDVEIEFESSAKLYLEERPFNRSLRISKGRNGKIIAKMKVENNQLLFNWVVSFANVARVIKPVSLRKKLSEFADYLKEMYG</sequence>
<dbReference type="EMBL" id="FUWU01000022">
    <property type="protein sequence ID" value="SJZ74003.1"/>
    <property type="molecule type" value="Genomic_DNA"/>
</dbReference>
<dbReference type="PANTHER" id="PTHR34580">
    <property type="match status" value="1"/>
</dbReference>
<dbReference type="Pfam" id="PF13280">
    <property type="entry name" value="WYL"/>
    <property type="match status" value="1"/>
</dbReference>
<keyword evidence="3" id="KW-0238">DNA-binding</keyword>
<gene>
    <name evidence="3" type="ORF">SAMN02745108_01470</name>
</gene>
<dbReference type="InterPro" id="IPR026881">
    <property type="entry name" value="WYL_dom"/>
</dbReference>
<name>A0A1T4N429_9BACT</name>
<dbReference type="GO" id="GO:0003677">
    <property type="term" value="F:DNA binding"/>
    <property type="evidence" value="ECO:0007669"/>
    <property type="project" value="UniProtKB-KW"/>
</dbReference>
<evidence type="ECO:0000259" key="1">
    <source>
        <dbReference type="Pfam" id="PF13280"/>
    </source>
</evidence>
<accession>A0A1T4N429</accession>
<dbReference type="Proteomes" id="UP000190449">
    <property type="component" value="Unassembled WGS sequence"/>
</dbReference>
<feature type="domain" description="WYL" evidence="1">
    <location>
        <begin position="157"/>
        <end position="222"/>
    </location>
</feature>